<dbReference type="PANTHER" id="PTHR42085:SF2">
    <property type="entry name" value="F-BOX DOMAIN-CONTAINING PROTEIN"/>
    <property type="match status" value="1"/>
</dbReference>
<evidence type="ECO:0000313" key="2">
    <source>
        <dbReference type="Proteomes" id="UP000293360"/>
    </source>
</evidence>
<accession>A0A4Q4TED9</accession>
<dbReference type="Proteomes" id="UP000293360">
    <property type="component" value="Unassembled WGS sequence"/>
</dbReference>
<dbReference type="EMBL" id="QJNU01000243">
    <property type="protein sequence ID" value="RYP03767.1"/>
    <property type="molecule type" value="Genomic_DNA"/>
</dbReference>
<reference evidence="1 2" key="1">
    <citation type="submission" date="2018-06" db="EMBL/GenBank/DDBJ databases">
        <title>Complete Genomes of Monosporascus.</title>
        <authorList>
            <person name="Robinson A.J."/>
            <person name="Natvig D.O."/>
        </authorList>
    </citation>
    <scope>NUCLEOTIDE SEQUENCE [LARGE SCALE GENOMIC DNA]</scope>
    <source>
        <strain evidence="1 2">CBS 110550</strain>
    </source>
</reference>
<dbReference type="OrthoDB" id="62952at2759"/>
<sequence length="232" mass="25671">MGWSLFNLPPEIRNQIYDELLVVSHPLYLSPTPLWDTRAVCLYGSHDPTCTPGLRLWPAILRASRAVHREAAWRLYGANCFSLQRTNPYFDMVFAFDVGDFFASFLGVIGPRNAGYLRRVRIPFPRLGSPNLPPTTGEAEREFPLEQQSRLLLETFAARCPELRVLEVSAAMGCFPAGGSPDAASKALSVVGAQVGAIKSLQSVIVEFYGALSSPHLRDLMVAYGWTVQLVQ</sequence>
<protein>
    <submittedName>
        <fullName evidence="1">Uncharacterized protein</fullName>
    </submittedName>
</protein>
<dbReference type="PANTHER" id="PTHR42085">
    <property type="entry name" value="F-BOX DOMAIN-CONTAINING PROTEIN"/>
    <property type="match status" value="1"/>
</dbReference>
<comment type="caution">
    <text evidence="1">The sequence shown here is derived from an EMBL/GenBank/DDBJ whole genome shotgun (WGS) entry which is preliminary data.</text>
</comment>
<dbReference type="InterPro" id="IPR038883">
    <property type="entry name" value="AN11006-like"/>
</dbReference>
<proteinExistence type="predicted"/>
<dbReference type="AlphaFoldDB" id="A0A4Q4TED9"/>
<name>A0A4Q4TED9_9PEZI</name>
<organism evidence="1 2">
    <name type="scientific">Monosporascus ibericus</name>
    <dbReference type="NCBI Taxonomy" id="155417"/>
    <lineage>
        <taxon>Eukaryota</taxon>
        <taxon>Fungi</taxon>
        <taxon>Dikarya</taxon>
        <taxon>Ascomycota</taxon>
        <taxon>Pezizomycotina</taxon>
        <taxon>Sordariomycetes</taxon>
        <taxon>Xylariomycetidae</taxon>
        <taxon>Xylariales</taxon>
        <taxon>Xylariales incertae sedis</taxon>
        <taxon>Monosporascus</taxon>
    </lineage>
</organism>
<keyword evidence="2" id="KW-1185">Reference proteome</keyword>
<gene>
    <name evidence="1" type="ORF">DL764_004942</name>
</gene>
<evidence type="ECO:0000313" key="1">
    <source>
        <dbReference type="EMBL" id="RYP03767.1"/>
    </source>
</evidence>